<evidence type="ECO:0000313" key="5">
    <source>
        <dbReference type="EMBL" id="MBW9054634.1"/>
    </source>
</evidence>
<dbReference type="SUPFAM" id="SSF46785">
    <property type="entry name" value="Winged helix' DNA-binding domain"/>
    <property type="match status" value="1"/>
</dbReference>
<accession>A0ABS7GXE6</accession>
<keyword evidence="6" id="KW-1185">Reference proteome</keyword>
<dbReference type="PANTHER" id="PTHR33204">
    <property type="entry name" value="TRANSCRIPTIONAL REGULATOR, MARR FAMILY"/>
    <property type="match status" value="1"/>
</dbReference>
<reference evidence="5 6" key="1">
    <citation type="journal article" date="2021" name="MBio">
        <title>Poor Competitiveness of Bradyrhizobium in Pigeon Pea Root Colonization in Indian Soils.</title>
        <authorList>
            <person name="Chalasani D."/>
            <person name="Basu A."/>
            <person name="Pullabhotla S.V.S.R.N."/>
            <person name="Jorrin B."/>
            <person name="Neal A.L."/>
            <person name="Poole P.S."/>
            <person name="Podile A.R."/>
            <person name="Tkacz A."/>
        </authorList>
    </citation>
    <scope>NUCLEOTIDE SEQUENCE [LARGE SCALE GENOMIC DNA]</scope>
    <source>
        <strain evidence="5 6">HU56</strain>
    </source>
</reference>
<comment type="caution">
    <text evidence="5">The sequence shown here is derived from an EMBL/GenBank/DDBJ whole genome shotgun (WGS) entry which is preliminary data.</text>
</comment>
<evidence type="ECO:0000256" key="2">
    <source>
        <dbReference type="ARBA" id="ARBA00023125"/>
    </source>
</evidence>
<dbReference type="InterPro" id="IPR036388">
    <property type="entry name" value="WH-like_DNA-bd_sf"/>
</dbReference>
<evidence type="ECO:0000256" key="1">
    <source>
        <dbReference type="ARBA" id="ARBA00023015"/>
    </source>
</evidence>
<keyword evidence="2" id="KW-0238">DNA-binding</keyword>
<dbReference type="Proteomes" id="UP000717752">
    <property type="component" value="Unassembled WGS sequence"/>
</dbReference>
<name>A0ABS7GXE6_9HYPH</name>
<dbReference type="InterPro" id="IPR002577">
    <property type="entry name" value="HTH_HxlR"/>
</dbReference>
<dbReference type="InterPro" id="IPR036390">
    <property type="entry name" value="WH_DNA-bd_sf"/>
</dbReference>
<keyword evidence="1" id="KW-0805">Transcription regulation</keyword>
<evidence type="ECO:0000259" key="4">
    <source>
        <dbReference type="PROSITE" id="PS51118"/>
    </source>
</evidence>
<evidence type="ECO:0000313" key="6">
    <source>
        <dbReference type="Proteomes" id="UP000717752"/>
    </source>
</evidence>
<dbReference type="Gene3D" id="1.10.10.10">
    <property type="entry name" value="Winged helix-like DNA-binding domain superfamily/Winged helix DNA-binding domain"/>
    <property type="match status" value="1"/>
</dbReference>
<feature type="domain" description="HTH hxlR-type" evidence="4">
    <location>
        <begin position="24"/>
        <end position="122"/>
    </location>
</feature>
<evidence type="ECO:0000256" key="3">
    <source>
        <dbReference type="ARBA" id="ARBA00023163"/>
    </source>
</evidence>
<dbReference type="Pfam" id="PF01638">
    <property type="entry name" value="HxlR"/>
    <property type="match status" value="1"/>
</dbReference>
<keyword evidence="3" id="KW-0804">Transcription</keyword>
<dbReference type="PROSITE" id="PS51118">
    <property type="entry name" value="HTH_HXLR"/>
    <property type="match status" value="1"/>
</dbReference>
<dbReference type="EMBL" id="JAEUAK010000007">
    <property type="protein sequence ID" value="MBW9054634.1"/>
    <property type="molecule type" value="Genomic_DNA"/>
</dbReference>
<organism evidence="5 6">
    <name type="scientific">Rhizobium mesosinicum</name>
    <dbReference type="NCBI Taxonomy" id="335017"/>
    <lineage>
        <taxon>Bacteria</taxon>
        <taxon>Pseudomonadati</taxon>
        <taxon>Pseudomonadota</taxon>
        <taxon>Alphaproteobacteria</taxon>
        <taxon>Hyphomicrobiales</taxon>
        <taxon>Rhizobiaceae</taxon>
        <taxon>Rhizobium/Agrobacterium group</taxon>
        <taxon>Rhizobium</taxon>
    </lineage>
</organism>
<protein>
    <submittedName>
        <fullName evidence="5">Helix-turn-helix transcriptional regulator</fullName>
    </submittedName>
</protein>
<gene>
    <name evidence="5" type="ORF">JNB85_19720</name>
</gene>
<dbReference type="PANTHER" id="PTHR33204:SF39">
    <property type="entry name" value="TRANSCRIPTIONAL REGULATORY PROTEIN"/>
    <property type="match status" value="1"/>
</dbReference>
<sequence>MTDNDPVIASFKRWVAMPVVTARCPVRDVLDRLGEKWTTLMIMALADGPKRFSELRRAVPDISKRSLTLALRNLEEDGIITRHVFPTNPPAVEYRLAPLGATMLEPLAGMIAWAERHHPEIQAARDRRRKELAAEV</sequence>
<proteinExistence type="predicted"/>